<keyword evidence="2" id="KW-1185">Reference proteome</keyword>
<protein>
    <submittedName>
        <fullName evidence="1">Uncharacterized protein</fullName>
    </submittedName>
</protein>
<dbReference type="AlphaFoldDB" id="A0A4Y2CJA5"/>
<evidence type="ECO:0000313" key="2">
    <source>
        <dbReference type="Proteomes" id="UP000499080"/>
    </source>
</evidence>
<sequence length="86" mass="9487">MSGINVEEYLTADYFLMVFEGVTEEDNPFRLGFWTETTNEMENGDEEDDDTDTLLSLSTSLYRLQSGLAPVGVPGPLSGKSFVPLS</sequence>
<proteinExistence type="predicted"/>
<name>A0A4Y2CJA5_ARAVE</name>
<dbReference type="Proteomes" id="UP000499080">
    <property type="component" value="Unassembled WGS sequence"/>
</dbReference>
<gene>
    <name evidence="1" type="ORF">AVEN_166139_1</name>
</gene>
<accession>A0A4Y2CJA5</accession>
<evidence type="ECO:0000313" key="1">
    <source>
        <dbReference type="EMBL" id="GBM04014.1"/>
    </source>
</evidence>
<reference evidence="1 2" key="1">
    <citation type="journal article" date="2019" name="Sci. Rep.">
        <title>Orb-weaving spider Araneus ventricosus genome elucidates the spidroin gene catalogue.</title>
        <authorList>
            <person name="Kono N."/>
            <person name="Nakamura H."/>
            <person name="Ohtoshi R."/>
            <person name="Moran D.A.P."/>
            <person name="Shinohara A."/>
            <person name="Yoshida Y."/>
            <person name="Fujiwara M."/>
            <person name="Mori M."/>
            <person name="Tomita M."/>
            <person name="Arakawa K."/>
        </authorList>
    </citation>
    <scope>NUCLEOTIDE SEQUENCE [LARGE SCALE GENOMIC DNA]</scope>
</reference>
<dbReference type="EMBL" id="BGPR01086592">
    <property type="protein sequence ID" value="GBM04014.1"/>
    <property type="molecule type" value="Genomic_DNA"/>
</dbReference>
<organism evidence="1 2">
    <name type="scientific">Araneus ventricosus</name>
    <name type="common">Orbweaver spider</name>
    <name type="synonym">Epeira ventricosa</name>
    <dbReference type="NCBI Taxonomy" id="182803"/>
    <lineage>
        <taxon>Eukaryota</taxon>
        <taxon>Metazoa</taxon>
        <taxon>Ecdysozoa</taxon>
        <taxon>Arthropoda</taxon>
        <taxon>Chelicerata</taxon>
        <taxon>Arachnida</taxon>
        <taxon>Araneae</taxon>
        <taxon>Araneomorphae</taxon>
        <taxon>Entelegynae</taxon>
        <taxon>Araneoidea</taxon>
        <taxon>Araneidae</taxon>
        <taxon>Araneus</taxon>
    </lineage>
</organism>
<comment type="caution">
    <text evidence="1">The sequence shown here is derived from an EMBL/GenBank/DDBJ whole genome shotgun (WGS) entry which is preliminary data.</text>
</comment>